<protein>
    <recommendedName>
        <fullName evidence="3">Esterase</fullName>
    </recommendedName>
</protein>
<dbReference type="Gene3D" id="3.40.50.1820">
    <property type="entry name" value="alpha/beta hydrolase"/>
    <property type="match status" value="1"/>
</dbReference>
<dbReference type="Proteomes" id="UP000075320">
    <property type="component" value="Unassembled WGS sequence"/>
</dbReference>
<evidence type="ECO:0000313" key="1">
    <source>
        <dbReference type="EMBL" id="KYG63808.1"/>
    </source>
</evidence>
<accession>A0A150WJ65</accession>
<gene>
    <name evidence="1" type="ORF">AZI86_13375</name>
</gene>
<sequence length="271" mass="29843">MVFLSFKSWAGAPVETCGEITSPISYKYCYTTYNRTPTSAVLYYLHGGGGDEHEWTQISQSLNKSWGQDAAGAPVVVNISFGPYWLLVPENSSAQSGLVEIFGNTIIPQMEKLVLGRAAQKRWLMGLSMGGFNGAQVIGNLPAGTFQRALLACPAIVDLSPWASDNELLDYVKKHGADLRTLKAIAQIAQPFVPDSATWHEVISPFTLLTPIRQNVSSLFIATNQQDRTFQYGGNLFAKKIREQKSDVKFESWSGGHCHLNGEAIKKYFSN</sequence>
<name>A0A150WJ65_BDEBC</name>
<dbReference type="InterPro" id="IPR029058">
    <property type="entry name" value="AB_hydrolase_fold"/>
</dbReference>
<reference evidence="1 2" key="1">
    <citation type="submission" date="2016-03" db="EMBL/GenBank/DDBJ databases">
        <authorList>
            <person name="Ploux O."/>
        </authorList>
    </citation>
    <scope>NUCLEOTIDE SEQUENCE [LARGE SCALE GENOMIC DNA]</scope>
    <source>
        <strain evidence="1 2">R0</strain>
    </source>
</reference>
<organism evidence="1 2">
    <name type="scientific">Bdellovibrio bacteriovorus</name>
    <dbReference type="NCBI Taxonomy" id="959"/>
    <lineage>
        <taxon>Bacteria</taxon>
        <taxon>Pseudomonadati</taxon>
        <taxon>Bdellovibrionota</taxon>
        <taxon>Bdellovibrionia</taxon>
        <taxon>Bdellovibrionales</taxon>
        <taxon>Pseudobdellovibrionaceae</taxon>
        <taxon>Bdellovibrio</taxon>
    </lineage>
</organism>
<keyword evidence="2" id="KW-1185">Reference proteome</keyword>
<dbReference type="SUPFAM" id="SSF53474">
    <property type="entry name" value="alpha/beta-Hydrolases"/>
    <property type="match status" value="1"/>
</dbReference>
<comment type="caution">
    <text evidence="1">The sequence shown here is derived from an EMBL/GenBank/DDBJ whole genome shotgun (WGS) entry which is preliminary data.</text>
</comment>
<dbReference type="EMBL" id="LUKE01000003">
    <property type="protein sequence ID" value="KYG63808.1"/>
    <property type="molecule type" value="Genomic_DNA"/>
</dbReference>
<evidence type="ECO:0000313" key="2">
    <source>
        <dbReference type="Proteomes" id="UP000075320"/>
    </source>
</evidence>
<evidence type="ECO:0008006" key="3">
    <source>
        <dbReference type="Google" id="ProtNLM"/>
    </source>
</evidence>
<dbReference type="AlphaFoldDB" id="A0A150WJ65"/>
<proteinExistence type="predicted"/>